<comment type="function">
    <text evidence="13">The heterodimer acts as both an ATP-dependent DNA helicase and an ATP-dependent, dual-direction single-stranded exonuclease. Recognizes the chi site generating a DNA molecule suitable for the initiation of homologous recombination. The AddA nuclease domain is required for chi fragment generation; this subunit has the helicase and 3' -&gt; 5' nuclease activities.</text>
</comment>
<comment type="catalytic activity">
    <reaction evidence="11 13">
        <text>Couples ATP hydrolysis with the unwinding of duplex DNA by translocating in the 3'-5' direction.</text>
        <dbReference type="EC" id="5.6.2.4"/>
    </reaction>
</comment>
<dbReference type="Pfam" id="PF13361">
    <property type="entry name" value="UvrD_C"/>
    <property type="match status" value="1"/>
</dbReference>
<evidence type="ECO:0000256" key="4">
    <source>
        <dbReference type="ARBA" id="ARBA00022801"/>
    </source>
</evidence>
<reference evidence="19" key="1">
    <citation type="submission" date="2020-07" db="EMBL/GenBank/DDBJ databases">
        <authorList>
            <person name="Partida-Martinez L."/>
            <person name="Huntemann M."/>
            <person name="Clum A."/>
            <person name="Wang J."/>
            <person name="Palaniappan K."/>
            <person name="Ritter S."/>
            <person name="Chen I.-M."/>
            <person name="Stamatis D."/>
            <person name="Reddy T."/>
            <person name="O'Malley R."/>
            <person name="Daum C."/>
            <person name="Shapiro N."/>
            <person name="Ivanova N."/>
            <person name="Kyrpides N."/>
            <person name="Woyke T."/>
        </authorList>
    </citation>
    <scope>NUCLEOTIDE SEQUENCE [LARGE SCALE GENOMIC DNA]</scope>
    <source>
        <strain evidence="19">AT2.8</strain>
    </source>
</reference>
<keyword evidence="1 13" id="KW-0540">Nuclease</keyword>
<evidence type="ECO:0000256" key="8">
    <source>
        <dbReference type="ARBA" id="ARBA00023125"/>
    </source>
</evidence>
<dbReference type="FunFam" id="3.40.50.300:FF:001236">
    <property type="entry name" value="ATP-dependent helicase/nuclease subunit A"/>
    <property type="match status" value="1"/>
</dbReference>
<dbReference type="InterPro" id="IPR038726">
    <property type="entry name" value="PDDEXK_AddAB-type"/>
</dbReference>
<evidence type="ECO:0000259" key="16">
    <source>
        <dbReference type="PROSITE" id="PS51198"/>
    </source>
</evidence>
<comment type="subunit">
    <text evidence="13">Heterodimer of AddA and AddB/RexB.</text>
</comment>
<feature type="region of interest" description="Disordered" evidence="15">
    <location>
        <begin position="1038"/>
        <end position="1059"/>
    </location>
</feature>
<dbReference type="InterPro" id="IPR011604">
    <property type="entry name" value="PDDEXK-like_dom_sf"/>
</dbReference>
<name>A0A852TC38_9BACI</name>
<dbReference type="SUPFAM" id="SSF52980">
    <property type="entry name" value="Restriction endonuclease-like"/>
    <property type="match status" value="1"/>
</dbReference>
<keyword evidence="2 13" id="KW-0547">Nucleotide-binding</keyword>
<keyword evidence="4 13" id="KW-0378">Hydrolase</keyword>
<feature type="domain" description="UvrD-like helicase ATP-binding" evidence="16">
    <location>
        <begin position="13"/>
        <end position="488"/>
    </location>
</feature>
<dbReference type="InterPro" id="IPR000212">
    <property type="entry name" value="DNA_helicase_UvrD/REP"/>
</dbReference>
<evidence type="ECO:0000256" key="3">
    <source>
        <dbReference type="ARBA" id="ARBA00022763"/>
    </source>
</evidence>
<dbReference type="SUPFAM" id="SSF52540">
    <property type="entry name" value="P-loop containing nucleoside triphosphate hydrolases"/>
    <property type="match status" value="1"/>
</dbReference>
<evidence type="ECO:0000256" key="12">
    <source>
        <dbReference type="ARBA" id="ARBA00048988"/>
    </source>
</evidence>
<comment type="catalytic activity">
    <reaction evidence="12 13">
        <text>ATP + H2O = ADP + phosphate + H(+)</text>
        <dbReference type="Rhea" id="RHEA:13065"/>
        <dbReference type="ChEBI" id="CHEBI:15377"/>
        <dbReference type="ChEBI" id="CHEBI:15378"/>
        <dbReference type="ChEBI" id="CHEBI:30616"/>
        <dbReference type="ChEBI" id="CHEBI:43474"/>
        <dbReference type="ChEBI" id="CHEBI:456216"/>
        <dbReference type="EC" id="5.6.2.4"/>
    </reaction>
</comment>
<dbReference type="GO" id="GO:0003690">
    <property type="term" value="F:double-stranded DNA binding"/>
    <property type="evidence" value="ECO:0007669"/>
    <property type="project" value="UniProtKB-UniRule"/>
</dbReference>
<keyword evidence="7 13" id="KW-0067">ATP-binding</keyword>
<feature type="domain" description="UvrD-like helicase C-terminal" evidence="17">
    <location>
        <begin position="525"/>
        <end position="821"/>
    </location>
</feature>
<dbReference type="InterPro" id="IPR014152">
    <property type="entry name" value="AddA"/>
</dbReference>
<keyword evidence="5 13" id="KW-0347">Helicase</keyword>
<dbReference type="PROSITE" id="PS51198">
    <property type="entry name" value="UVRD_HELICASE_ATP_BIND"/>
    <property type="match status" value="1"/>
</dbReference>
<evidence type="ECO:0000313" key="18">
    <source>
        <dbReference type="EMBL" id="NYE05549.1"/>
    </source>
</evidence>
<dbReference type="GO" id="GO:0005829">
    <property type="term" value="C:cytosol"/>
    <property type="evidence" value="ECO:0007669"/>
    <property type="project" value="TreeGrafter"/>
</dbReference>
<dbReference type="Gene3D" id="3.40.50.300">
    <property type="entry name" value="P-loop containing nucleotide triphosphate hydrolases"/>
    <property type="match status" value="4"/>
</dbReference>
<dbReference type="Gene3D" id="3.90.320.10">
    <property type="match status" value="1"/>
</dbReference>
<keyword evidence="9 13" id="KW-0234">DNA repair</keyword>
<accession>A0A852TC38</accession>
<dbReference type="GO" id="GO:0043138">
    <property type="term" value="F:3'-5' DNA helicase activity"/>
    <property type="evidence" value="ECO:0007669"/>
    <property type="project" value="UniProtKB-UniRule"/>
</dbReference>
<dbReference type="GO" id="GO:0005524">
    <property type="term" value="F:ATP binding"/>
    <property type="evidence" value="ECO:0007669"/>
    <property type="project" value="UniProtKB-UniRule"/>
</dbReference>
<dbReference type="EC" id="3.1.-.-" evidence="13"/>
<dbReference type="PANTHER" id="PTHR11070:SF48">
    <property type="entry name" value="ATP-DEPENDENT HELICASE_NUCLEASE SUBUNIT A"/>
    <property type="match status" value="1"/>
</dbReference>
<evidence type="ECO:0000256" key="11">
    <source>
        <dbReference type="ARBA" id="ARBA00034617"/>
    </source>
</evidence>
<dbReference type="InterPro" id="IPR011335">
    <property type="entry name" value="Restrct_endonuc-II-like"/>
</dbReference>
<keyword evidence="3 13" id="KW-0227">DNA damage</keyword>
<comment type="cofactor">
    <cofactor evidence="13">
        <name>Mg(2+)</name>
        <dbReference type="ChEBI" id="CHEBI:18420"/>
    </cofactor>
</comment>
<keyword evidence="8 13" id="KW-0238">DNA-binding</keyword>
<evidence type="ECO:0000256" key="2">
    <source>
        <dbReference type="ARBA" id="ARBA00022741"/>
    </source>
</evidence>
<dbReference type="InterPro" id="IPR014017">
    <property type="entry name" value="DNA_helicase_UvrD-like_C"/>
</dbReference>
<dbReference type="InterPro" id="IPR027417">
    <property type="entry name" value="P-loop_NTPase"/>
</dbReference>
<comment type="caution">
    <text evidence="18">The sequence shown here is derived from an EMBL/GenBank/DDBJ whole genome shotgun (WGS) entry which is preliminary data.</text>
</comment>
<evidence type="ECO:0000259" key="17">
    <source>
        <dbReference type="PROSITE" id="PS51217"/>
    </source>
</evidence>
<keyword evidence="10 13" id="KW-0413">Isomerase</keyword>
<protein>
    <recommendedName>
        <fullName evidence="13">ATP-dependent helicase/nuclease subunit A</fullName>
        <ecNumber evidence="13">3.1.-.-</ecNumber>
        <ecNumber evidence="13">5.6.2.4</ecNumber>
    </recommendedName>
    <alternativeName>
        <fullName evidence="13">ATP-dependent helicase/nuclease AddA</fullName>
    </alternativeName>
    <alternativeName>
        <fullName evidence="13">DNA 3'-5' helicase AddA</fullName>
    </alternativeName>
</protein>
<dbReference type="FunFam" id="3.40.50.300:FF:001196">
    <property type="entry name" value="ATP-dependent helicase/nuclease subunit A"/>
    <property type="match status" value="1"/>
</dbReference>
<dbReference type="CDD" id="cd18807">
    <property type="entry name" value="SF1_C_UvrD"/>
    <property type="match status" value="1"/>
</dbReference>
<organism evidence="18 19">
    <name type="scientific">Neobacillus niacini</name>
    <dbReference type="NCBI Taxonomy" id="86668"/>
    <lineage>
        <taxon>Bacteria</taxon>
        <taxon>Bacillati</taxon>
        <taxon>Bacillota</taxon>
        <taxon>Bacilli</taxon>
        <taxon>Bacillales</taxon>
        <taxon>Bacillaceae</taxon>
        <taxon>Neobacillus</taxon>
    </lineage>
</organism>
<reference evidence="19" key="2">
    <citation type="submission" date="2020-08" db="EMBL/GenBank/DDBJ databases">
        <title>The Agave Microbiome: Exploring the role of microbial communities in plant adaptations to desert environments.</title>
        <authorList>
            <person name="Partida-Martinez L.P."/>
        </authorList>
    </citation>
    <scope>NUCLEOTIDE SEQUENCE [LARGE SCALE GENOMIC DNA]</scope>
    <source>
        <strain evidence="19">AT2.8</strain>
    </source>
</reference>
<sequence length="1263" mass="146115">MSSFVIPPKPDGATWTEDQWKAIMGKNKDILVAAAAGSGKTAVLVERIIQKILSEEDPIDVDELLVVTFTNASAAEMRHRIGEALEKAINKDPSSRHLRKQLSLLNKASISTLHSFCMEVIRKYYYLIDVDPGFRIADETEAQLIRDEVMDELFEEEYGKKHNEPFFRLVDSFTSDRSDSALMDIVRDIYDFARSNPVPSLYLQSMIDMYDISKISNLEELPFIQALIFDIELQLEGAKEMIERGLEVTKLPGGPAPRAENFLDDINVINTLIQANRDSWSALYHAMQTWSFTRAKPVKGDHFDKELTEKAQKLRDKAKKKIQDIKDELFLRKPEGFLKDMEEMRPLIETLVHLVAVFSDRFEKEKREKGLVDYADLEHYCLEILTGEISSQGKFHPSEAALAYRNHFNEVFVDEYQDTNMVQETILKLVAKEDETNGNLFMVGDVKQSIYRFRLAEPNLFLGKYNRFRQDGNGTGLRIDLARNFRSRKEVLEGTNYLFKQIMGVKVGEIEYDEAAELRPGAPYPEDEPFPIELLLINQNNDSKEVSTEAAESETENVPSEFDEVDLEKSQLEARVMASKIKQLIANETKVYNPKTNSYRPIMYRDMVILLRSMTWAPQIMEEFKQQGIPVYANLSSGYFEATEVAIMMSLLRVIDNPFQDIPLASVLRSPIVGLNEEELAQIRLHNKGTFWESVKKFCKSSPSEKTELLYEKVRRFYDNLEQWRSMARQGSLSELIWQLYRDTQFYDFAGGLPGGKQRQANLRALYDRARQYEQTSFRGLFRFLRFVERMIERGDDLGAARALGEQEDVVRIMTIHSSKGLEFPVVFIGGLSRNFNMSDIRKPYMLDKEYGFAAKYVNVEKRISYPSLPQIAFKRRKKMEMLAEEMRVLYVALTRAKEKLYLTGTLKDADKQIEQWTDVSTNTNWLLKDYERAGAGCYMDWVGPALIRHQDNIELRKMEIQNLLMPEEISCHPSAWKISIMNAEEIKNQEVTKSLEEDTFLEKVENKEIIPLSSPYKEEIESRLTWEYSFTNASTHRSKQSVSEMKRQREMSDEHSGTELLSRFKKSITKRPKFMQEKALSPAERGTALHMVMQHVDLTRPVTTESVKTQIELMVHNELLTVEQAEVVDTHLIGKFFESDLGKRILKANTVNREIPFTLSLPASEVYPTWKDQDESVFVQGIIDCVFEDEKGLVLIDFKSDGINDRYKGGFEQAKSILDQRYRLQINLYTKALEKIWKRKLNERYLFFFDGAHILNLDAENE</sequence>
<evidence type="ECO:0000256" key="1">
    <source>
        <dbReference type="ARBA" id="ARBA00022722"/>
    </source>
</evidence>
<dbReference type="EC" id="5.6.2.4" evidence="13"/>
<keyword evidence="6 13" id="KW-0269">Exonuclease</keyword>
<dbReference type="PANTHER" id="PTHR11070">
    <property type="entry name" value="UVRD / RECB / PCRA DNA HELICASE FAMILY MEMBER"/>
    <property type="match status" value="1"/>
</dbReference>
<dbReference type="InterPro" id="IPR014016">
    <property type="entry name" value="UvrD-like_ATP-bd"/>
</dbReference>
<comment type="similarity">
    <text evidence="13">Belongs to the helicase family. AddA subfamily.</text>
</comment>
<evidence type="ECO:0000256" key="13">
    <source>
        <dbReference type="HAMAP-Rule" id="MF_01451"/>
    </source>
</evidence>
<gene>
    <name evidence="13" type="primary">addA</name>
    <name evidence="18" type="ORF">F4694_002302</name>
</gene>
<dbReference type="PROSITE" id="PS51217">
    <property type="entry name" value="UVRD_HELICASE_CTER"/>
    <property type="match status" value="1"/>
</dbReference>
<dbReference type="Pfam" id="PF12705">
    <property type="entry name" value="PDDEXK_1"/>
    <property type="match status" value="1"/>
</dbReference>
<evidence type="ECO:0000256" key="15">
    <source>
        <dbReference type="SAM" id="MobiDB-lite"/>
    </source>
</evidence>
<dbReference type="NCBIfam" id="TIGR02785">
    <property type="entry name" value="addA_Gpos"/>
    <property type="match status" value="1"/>
</dbReference>
<feature type="compositionally biased region" description="Basic and acidic residues" evidence="15">
    <location>
        <begin position="1045"/>
        <end position="1058"/>
    </location>
</feature>
<evidence type="ECO:0000256" key="10">
    <source>
        <dbReference type="ARBA" id="ARBA00023235"/>
    </source>
</evidence>
<dbReference type="GO" id="GO:0008408">
    <property type="term" value="F:3'-5' exonuclease activity"/>
    <property type="evidence" value="ECO:0007669"/>
    <property type="project" value="UniProtKB-UniRule"/>
</dbReference>
<evidence type="ECO:0000256" key="6">
    <source>
        <dbReference type="ARBA" id="ARBA00022839"/>
    </source>
</evidence>
<dbReference type="AlphaFoldDB" id="A0A852TC38"/>
<dbReference type="Proteomes" id="UP000548423">
    <property type="component" value="Unassembled WGS sequence"/>
</dbReference>
<dbReference type="HAMAP" id="MF_01451">
    <property type="entry name" value="AddA"/>
    <property type="match status" value="1"/>
</dbReference>
<proteinExistence type="inferred from homology"/>
<evidence type="ECO:0000256" key="5">
    <source>
        <dbReference type="ARBA" id="ARBA00022806"/>
    </source>
</evidence>
<feature type="binding site" evidence="14">
    <location>
        <begin position="34"/>
        <end position="41"/>
    </location>
    <ligand>
        <name>ATP</name>
        <dbReference type="ChEBI" id="CHEBI:30616"/>
    </ligand>
</feature>
<evidence type="ECO:0000256" key="14">
    <source>
        <dbReference type="PROSITE-ProRule" id="PRU00560"/>
    </source>
</evidence>
<evidence type="ECO:0000256" key="9">
    <source>
        <dbReference type="ARBA" id="ARBA00023204"/>
    </source>
</evidence>
<evidence type="ECO:0000313" key="19">
    <source>
        <dbReference type="Proteomes" id="UP000548423"/>
    </source>
</evidence>
<dbReference type="EMBL" id="JACCBX010000004">
    <property type="protein sequence ID" value="NYE05549.1"/>
    <property type="molecule type" value="Genomic_DNA"/>
</dbReference>
<evidence type="ECO:0000256" key="7">
    <source>
        <dbReference type="ARBA" id="ARBA00022840"/>
    </source>
</evidence>
<dbReference type="GO" id="GO:0033202">
    <property type="term" value="C:DNA helicase complex"/>
    <property type="evidence" value="ECO:0007669"/>
    <property type="project" value="TreeGrafter"/>
</dbReference>
<dbReference type="Pfam" id="PF00580">
    <property type="entry name" value="UvrD-helicase"/>
    <property type="match status" value="1"/>
</dbReference>
<dbReference type="GO" id="GO:0000724">
    <property type="term" value="P:double-strand break repair via homologous recombination"/>
    <property type="evidence" value="ECO:0007669"/>
    <property type="project" value="UniProtKB-UniRule"/>
</dbReference>